<evidence type="ECO:0000256" key="2">
    <source>
        <dbReference type="ARBA" id="ARBA00022448"/>
    </source>
</evidence>
<keyword evidence="3" id="KW-1003">Cell membrane</keyword>
<evidence type="ECO:0000313" key="10">
    <source>
        <dbReference type="Proteomes" id="UP000229554"/>
    </source>
</evidence>
<evidence type="ECO:0000256" key="3">
    <source>
        <dbReference type="ARBA" id="ARBA00022475"/>
    </source>
</evidence>
<sequence>MYYLNHVFSHIRHYKTNHSLLYTLVTMIFFWSIFDAVLSYFIPVLITQHSYSKTQMGLFIGSSSFFGAVFDVVFSKFVKTPRFRPLYIAMFALSAAFLVILYTANSVWLFLIAMLLWGIYWDLFHFANFDFMSTIITEHERPSSFGLLVVLQSLGNTMAPLLAGLVIGSLMGTGPFVLSLGMLIISFMFFLNLSANTKIVPTVVPLKSIRKNNWLTEFQLWKKISRRLIPLLFLTFFLYVIDSFFWTLGPLLALQDKFGSFGGLILVAYTIPFLFGGLFLKQITARYESKHIAFMCFFISSVLIIFLSTVTAPLLVIALIFVAAFFLSLSLPTVNALYSDYIASKIIYEKEIEGLTDFFYNLGWMIGPIAAGFLSDTIGINSSFTVLGVVGCTVGIILFRITK</sequence>
<feature type="transmembrane region" description="Helical" evidence="7">
    <location>
        <begin position="86"/>
        <end position="102"/>
    </location>
</feature>
<evidence type="ECO:0000256" key="6">
    <source>
        <dbReference type="ARBA" id="ARBA00023136"/>
    </source>
</evidence>
<feature type="transmembrane region" description="Helical" evidence="7">
    <location>
        <begin position="258"/>
        <end position="280"/>
    </location>
</feature>
<evidence type="ECO:0000256" key="5">
    <source>
        <dbReference type="ARBA" id="ARBA00022989"/>
    </source>
</evidence>
<feature type="transmembrane region" description="Helical" evidence="7">
    <location>
        <begin position="173"/>
        <end position="191"/>
    </location>
</feature>
<keyword evidence="2" id="KW-0813">Transport</keyword>
<feature type="transmembrane region" description="Helical" evidence="7">
    <location>
        <begin position="358"/>
        <end position="374"/>
    </location>
</feature>
<dbReference type="GO" id="GO:0022857">
    <property type="term" value="F:transmembrane transporter activity"/>
    <property type="evidence" value="ECO:0007669"/>
    <property type="project" value="InterPro"/>
</dbReference>
<feature type="transmembrane region" description="Helical" evidence="7">
    <location>
        <begin position="54"/>
        <end position="74"/>
    </location>
</feature>
<dbReference type="Gene3D" id="1.20.1250.20">
    <property type="entry name" value="MFS general substrate transporter like domains"/>
    <property type="match status" value="2"/>
</dbReference>
<dbReference type="GO" id="GO:0005886">
    <property type="term" value="C:plasma membrane"/>
    <property type="evidence" value="ECO:0007669"/>
    <property type="project" value="UniProtKB-SubCell"/>
</dbReference>
<feature type="transmembrane region" description="Helical" evidence="7">
    <location>
        <begin position="316"/>
        <end position="338"/>
    </location>
</feature>
<reference evidence="10" key="1">
    <citation type="submission" date="2017-09" db="EMBL/GenBank/DDBJ databases">
        <title>Depth-based differentiation of microbial function through sediment-hosted aquifers and enrichment of novel symbionts in the deep terrestrial subsurface.</title>
        <authorList>
            <person name="Probst A.J."/>
            <person name="Ladd B."/>
            <person name="Jarett J.K."/>
            <person name="Geller-Mcgrath D.E."/>
            <person name="Sieber C.M.K."/>
            <person name="Emerson J.B."/>
            <person name="Anantharaman K."/>
            <person name="Thomas B.C."/>
            <person name="Malmstrom R."/>
            <person name="Stieglmeier M."/>
            <person name="Klingl A."/>
            <person name="Woyke T."/>
            <person name="Ryan C.M."/>
            <person name="Banfield J.F."/>
        </authorList>
    </citation>
    <scope>NUCLEOTIDE SEQUENCE [LARGE SCALE GENOMIC DNA]</scope>
</reference>
<dbReference type="PANTHER" id="PTHR23517">
    <property type="entry name" value="RESISTANCE PROTEIN MDTM, PUTATIVE-RELATED-RELATED"/>
    <property type="match status" value="1"/>
</dbReference>
<dbReference type="PANTHER" id="PTHR23517:SF3">
    <property type="entry name" value="INTEGRAL MEMBRANE TRANSPORT PROTEIN"/>
    <property type="match status" value="1"/>
</dbReference>
<dbReference type="SUPFAM" id="SSF103473">
    <property type="entry name" value="MFS general substrate transporter"/>
    <property type="match status" value="1"/>
</dbReference>
<dbReference type="Pfam" id="PF07690">
    <property type="entry name" value="MFS_1"/>
    <property type="match status" value="1"/>
</dbReference>
<dbReference type="InterPro" id="IPR050171">
    <property type="entry name" value="MFS_Transporters"/>
</dbReference>
<feature type="transmembrane region" description="Helical" evidence="7">
    <location>
        <begin position="380"/>
        <end position="399"/>
    </location>
</feature>
<accession>A0A2M8KRQ7</accession>
<gene>
    <name evidence="9" type="ORF">COU88_04050</name>
</gene>
<evidence type="ECO:0000256" key="7">
    <source>
        <dbReference type="SAM" id="Phobius"/>
    </source>
</evidence>
<dbReference type="InterPro" id="IPR020846">
    <property type="entry name" value="MFS_dom"/>
</dbReference>
<proteinExistence type="predicted"/>
<feature type="transmembrane region" description="Helical" evidence="7">
    <location>
        <begin position="108"/>
        <end position="124"/>
    </location>
</feature>
<feature type="domain" description="Major facilitator superfamily (MFS) profile" evidence="8">
    <location>
        <begin position="20"/>
        <end position="403"/>
    </location>
</feature>
<keyword evidence="6 7" id="KW-0472">Membrane</keyword>
<feature type="transmembrane region" description="Helical" evidence="7">
    <location>
        <begin position="228"/>
        <end position="246"/>
    </location>
</feature>
<dbReference type="InterPro" id="IPR036259">
    <property type="entry name" value="MFS_trans_sf"/>
</dbReference>
<feature type="transmembrane region" description="Helical" evidence="7">
    <location>
        <begin position="145"/>
        <end position="167"/>
    </location>
</feature>
<feature type="transmembrane region" description="Helical" evidence="7">
    <location>
        <begin position="20"/>
        <end position="42"/>
    </location>
</feature>
<feature type="transmembrane region" description="Helical" evidence="7">
    <location>
        <begin position="292"/>
        <end position="310"/>
    </location>
</feature>
<keyword evidence="4 7" id="KW-0812">Transmembrane</keyword>
<keyword evidence="5 7" id="KW-1133">Transmembrane helix</keyword>
<dbReference type="AlphaFoldDB" id="A0A2M8KRQ7"/>
<dbReference type="PROSITE" id="PS50850">
    <property type="entry name" value="MFS"/>
    <property type="match status" value="1"/>
</dbReference>
<comment type="subcellular location">
    <subcellularLocation>
        <location evidence="1">Cell membrane</location>
        <topology evidence="1">Multi-pass membrane protein</topology>
    </subcellularLocation>
</comment>
<dbReference type="Proteomes" id="UP000229554">
    <property type="component" value="Unassembled WGS sequence"/>
</dbReference>
<comment type="caution">
    <text evidence="9">The sequence shown here is derived from an EMBL/GenBank/DDBJ whole genome shotgun (WGS) entry which is preliminary data.</text>
</comment>
<dbReference type="EMBL" id="PFED01000162">
    <property type="protein sequence ID" value="PJE62611.1"/>
    <property type="molecule type" value="Genomic_DNA"/>
</dbReference>
<name>A0A2M8KRQ7_9BACT</name>
<organism evidence="9 10">
    <name type="scientific">Candidatus Roizmanbacteria bacterium CG10_big_fil_rev_8_21_14_0_10_39_6</name>
    <dbReference type="NCBI Taxonomy" id="1974853"/>
    <lineage>
        <taxon>Bacteria</taxon>
        <taxon>Candidatus Roizmaniibacteriota</taxon>
    </lineage>
</organism>
<dbReference type="InterPro" id="IPR011701">
    <property type="entry name" value="MFS"/>
</dbReference>
<protein>
    <recommendedName>
        <fullName evidence="8">Major facilitator superfamily (MFS) profile domain-containing protein</fullName>
    </recommendedName>
</protein>
<evidence type="ECO:0000259" key="8">
    <source>
        <dbReference type="PROSITE" id="PS50850"/>
    </source>
</evidence>
<evidence type="ECO:0000256" key="1">
    <source>
        <dbReference type="ARBA" id="ARBA00004651"/>
    </source>
</evidence>
<evidence type="ECO:0000256" key="4">
    <source>
        <dbReference type="ARBA" id="ARBA00022692"/>
    </source>
</evidence>
<evidence type="ECO:0000313" key="9">
    <source>
        <dbReference type="EMBL" id="PJE62611.1"/>
    </source>
</evidence>